<evidence type="ECO:0000313" key="2">
    <source>
        <dbReference type="Proteomes" id="UP000007730"/>
    </source>
</evidence>
<dbReference type="AlphaFoldDB" id="F8C0Y4"/>
<keyword evidence="2" id="KW-1185">Reference proteome</keyword>
<geneLocation type="plasmid" evidence="1 2">
    <name>pHCG3</name>
</geneLocation>
<proteinExistence type="predicted"/>
<accession>F8C0Y4</accession>
<organism evidence="1 2">
    <name type="scientific">Afipia carboxidovorans (strain ATCC 49405 / DSM 1227 / KCTC 32145 / OM5)</name>
    <name type="common">Oligotropha carboxidovorans</name>
    <dbReference type="NCBI Taxonomy" id="504832"/>
    <lineage>
        <taxon>Bacteria</taxon>
        <taxon>Pseudomonadati</taxon>
        <taxon>Pseudomonadota</taxon>
        <taxon>Alphaproteobacteria</taxon>
        <taxon>Hyphomicrobiales</taxon>
        <taxon>Nitrobacteraceae</taxon>
        <taxon>Afipia</taxon>
    </lineage>
</organism>
<reference evidence="1 2" key="2">
    <citation type="journal article" date="2011" name="J. Bacteriol.">
        <title>Complete genome sequences of the chemolithoautotrophic Oligotropha carboxidovorans strains OM4 and OM5.</title>
        <authorList>
            <person name="Volland S."/>
            <person name="Rachinger M."/>
            <person name="Strittmatter A."/>
            <person name="Daniel R."/>
            <person name="Gottschalk G."/>
            <person name="Meyer O."/>
        </authorList>
    </citation>
    <scope>NUCLEOTIDE SEQUENCE [LARGE SCALE GENOMIC DNA]</scope>
    <source>
        <strain evidence="2">ATCC 49405 / DSM 1227 / KCTC 32145 / OM5</strain>
        <plasmid evidence="1">pHCG3</plasmid>
    </source>
</reference>
<sequence>MVTMSGPLGGATALPRFAPEASISDLSERARAYLKSNNATRSDQSAQNDTDRDPAVRLTLSNAAMAASTEQSVYQKIGSLLQDQFGLTLQDGESWEDGVKRLSTERFMQRDGQRSIEVDAYFDDMHGAMEIRRQMVELNTTIKAHQLDREQLADLQADYKYYLNIKPVPRQELHGEEKEAAFKLLSDRGYARPGQDHTVSFSIDHTTYMFMGDGSVWTNDGRVPTSEAAKQGVLDTLSRRIGYGQQDVSGAISQRDTLQKQYDAIMAKYNSATSS</sequence>
<evidence type="ECO:0000313" key="1">
    <source>
        <dbReference type="EMBL" id="AEI08094.1"/>
    </source>
</evidence>
<protein>
    <submittedName>
        <fullName evidence="1">Uncharacterized protein</fullName>
    </submittedName>
</protein>
<dbReference type="Proteomes" id="UP000007730">
    <property type="component" value="Plasmid pHCG3"/>
</dbReference>
<dbReference type="RefSeq" id="WP_013913718.1">
    <property type="nucleotide sequence ID" value="NC_015689.1"/>
</dbReference>
<gene>
    <name evidence="1" type="ordered locus">OCA5_pHCG300190</name>
</gene>
<dbReference type="HOGENOM" id="CLU_1011344_0_0_5"/>
<reference evidence="1 2" key="1">
    <citation type="journal article" date="2003" name="Gene">
        <title>Complete nucleotide sequence of the circular megaplasmid pHCG3 of Oligotropha carboxidovorans: function in the chemolithoautotrophic utilization of CO, H(2) and CO(2).</title>
        <authorList>
            <person name="Fuhrmann S."/>
            <person name="Ferner M."/>
            <person name="Jeffke T."/>
            <person name="Henne A."/>
            <person name="Gottschalk G."/>
            <person name="Meyer O."/>
        </authorList>
    </citation>
    <scope>NUCLEOTIDE SEQUENCE [LARGE SCALE GENOMIC DNA]</scope>
    <source>
        <strain evidence="2">ATCC 49405 / DSM 1227 / KCTC 32145 / OM5</strain>
        <plasmid evidence="1">pHCG3</plasmid>
    </source>
</reference>
<keyword evidence="1" id="KW-0614">Plasmid</keyword>
<dbReference type="KEGG" id="ocg:OCA5_pHCG300190"/>
<name>F8C0Y4_AFIC5</name>
<dbReference type="EMBL" id="CP002827">
    <property type="protein sequence ID" value="AEI08094.1"/>
    <property type="molecule type" value="Genomic_DNA"/>
</dbReference>